<organism evidence="1">
    <name type="scientific">Christensenella massiliensis</name>
    <dbReference type="NCBI Taxonomy" id="1805714"/>
    <lineage>
        <taxon>Bacteria</taxon>
        <taxon>Bacillati</taxon>
        <taxon>Bacillota</taxon>
        <taxon>Clostridia</taxon>
        <taxon>Christensenellales</taxon>
        <taxon>Christensenellaceae</taxon>
        <taxon>Christensenella</taxon>
    </lineage>
</organism>
<dbReference type="AlphaFoldDB" id="A0AAU8AAR3"/>
<dbReference type="EMBL" id="CP117826">
    <property type="protein sequence ID" value="XCC63017.1"/>
    <property type="molecule type" value="Genomic_DNA"/>
</dbReference>
<reference evidence="1" key="1">
    <citation type="submission" date="2023-02" db="EMBL/GenBank/DDBJ databases">
        <title>Gut commensal Christensenella minuta modulates host metabolism via a new class of secondary bile acids.</title>
        <authorList>
            <person name="Liu C."/>
        </authorList>
    </citation>
    <scope>NUCLEOTIDE SEQUENCE</scope>
    <source>
        <strain evidence="1">CA70</strain>
    </source>
</reference>
<name>A0AAU8AAR3_9FIRM</name>
<gene>
    <name evidence="1" type="ORF">PUP29_03630</name>
</gene>
<proteinExistence type="predicted"/>
<protein>
    <submittedName>
        <fullName evidence="1">Uncharacterized protein</fullName>
    </submittedName>
</protein>
<dbReference type="RefSeq" id="WP_353423855.1">
    <property type="nucleotide sequence ID" value="NZ_CP117826.1"/>
</dbReference>
<accession>A0AAU8AAR3</accession>
<evidence type="ECO:0000313" key="1">
    <source>
        <dbReference type="EMBL" id="XCC63017.1"/>
    </source>
</evidence>
<sequence>MEQLKTEKKVTKLERERNVELKKAKLDATKRGNDIVMEQKQNEVETAQDIHQNIKEIPRV</sequence>